<name>A0A0W0S738_9GAMM</name>
<dbReference type="OrthoDB" id="5645193at2"/>
<evidence type="ECO:0000313" key="2">
    <source>
        <dbReference type="EMBL" id="KTC78900.1"/>
    </source>
</evidence>
<evidence type="ECO:0000256" key="1">
    <source>
        <dbReference type="SAM" id="SignalP"/>
    </source>
</evidence>
<dbReference type="AlphaFoldDB" id="A0A0W0S738"/>
<keyword evidence="5" id="KW-1185">Reference proteome</keyword>
<feature type="chain" id="PRO_5006911659" description="Transporter" evidence="1">
    <location>
        <begin position="23"/>
        <end position="262"/>
    </location>
</feature>
<evidence type="ECO:0000313" key="5">
    <source>
        <dbReference type="Proteomes" id="UP000277577"/>
    </source>
</evidence>
<feature type="signal peptide" evidence="1">
    <location>
        <begin position="1"/>
        <end position="22"/>
    </location>
</feature>
<evidence type="ECO:0000313" key="4">
    <source>
        <dbReference type="Proteomes" id="UP000054921"/>
    </source>
</evidence>
<dbReference type="Pfam" id="PF13557">
    <property type="entry name" value="Phenol_MetA_deg"/>
    <property type="match status" value="1"/>
</dbReference>
<evidence type="ECO:0008006" key="6">
    <source>
        <dbReference type="Google" id="ProtNLM"/>
    </source>
</evidence>
<reference evidence="2 4" key="1">
    <citation type="submission" date="2015-11" db="EMBL/GenBank/DDBJ databases">
        <title>Genomic analysis of 38 Legionella species identifies large and diverse effector repertoires.</title>
        <authorList>
            <person name="Burstein D."/>
            <person name="Amaro F."/>
            <person name="Zusman T."/>
            <person name="Lifshitz Z."/>
            <person name="Cohen O."/>
            <person name="Gilbert J.A."/>
            <person name="Pupko T."/>
            <person name="Shuman H.A."/>
            <person name="Segal G."/>
        </authorList>
    </citation>
    <scope>NUCLEOTIDE SEQUENCE [LARGE SCALE GENOMIC DNA]</scope>
    <source>
        <strain evidence="2 4">ORW</strain>
    </source>
</reference>
<accession>A0A0W0S738</accession>
<dbReference type="Proteomes" id="UP000277577">
    <property type="component" value="Chromosome"/>
</dbReference>
<dbReference type="Proteomes" id="UP000054921">
    <property type="component" value="Unassembled WGS sequence"/>
</dbReference>
<evidence type="ECO:0000313" key="3">
    <source>
        <dbReference type="EMBL" id="VEB36144.1"/>
    </source>
</evidence>
<keyword evidence="1" id="KW-0732">Signal</keyword>
<protein>
    <recommendedName>
        <fullName evidence="6">Transporter</fullName>
    </recommendedName>
</protein>
<dbReference type="EMBL" id="LNXW01000013">
    <property type="protein sequence ID" value="KTC78900.1"/>
    <property type="molecule type" value="Genomic_DNA"/>
</dbReference>
<dbReference type="PATRIC" id="fig|28084.5.peg.992"/>
<organism evidence="2 4">
    <name type="scientific">Legionella cherrii</name>
    <dbReference type="NCBI Taxonomy" id="28084"/>
    <lineage>
        <taxon>Bacteria</taxon>
        <taxon>Pseudomonadati</taxon>
        <taxon>Pseudomonadota</taxon>
        <taxon>Gammaproteobacteria</taxon>
        <taxon>Legionellales</taxon>
        <taxon>Legionellaceae</taxon>
        <taxon>Legionella</taxon>
    </lineage>
</organism>
<dbReference type="RefSeq" id="WP_028382293.1">
    <property type="nucleotide sequence ID" value="NZ_CAAAIT010000002.1"/>
</dbReference>
<proteinExistence type="predicted"/>
<dbReference type="EMBL" id="LR134173">
    <property type="protein sequence ID" value="VEB36144.1"/>
    <property type="molecule type" value="Genomic_DNA"/>
</dbReference>
<dbReference type="InterPro" id="IPR025737">
    <property type="entry name" value="FApF"/>
</dbReference>
<sequence length="262" mass="28469">MKSTLIKIVFCILSATPLTAVADNDICSDILNVISSPSNVNSPCPPPFKKVFIELNYIDQQLPDHAGIQQNVPNADIRIGLPANNEFFVFPPNYIDQKSFPGTGTTDTRFGLKHTISSKKNWVFALQGIADTPTGSAAYGSNHWGITFNGIAYYEINDQFSITGQLGVSRLSDPKLSGGNYFNTINPDVSLGFSPNSRTSLYIELYGQSKISATQGAGYNFDGGILFLVFPNTILNLSGGQQLYNYLGSFTHYVNVGIAVML</sequence>
<reference evidence="3 5" key="2">
    <citation type="submission" date="2018-12" db="EMBL/GenBank/DDBJ databases">
        <authorList>
            <consortium name="Pathogen Informatics"/>
        </authorList>
    </citation>
    <scope>NUCLEOTIDE SEQUENCE [LARGE SCALE GENOMIC DNA]</scope>
    <source>
        <strain evidence="3 5">NCTC11976</strain>
    </source>
</reference>
<gene>
    <name evidence="2" type="ORF">Lche_0920</name>
    <name evidence="3" type="ORF">NCTC11976_01560</name>
</gene>